<reference evidence="8" key="1">
    <citation type="submission" date="2018-06" db="EMBL/GenBank/DDBJ databases">
        <title>Genome assembly of Danube salmon.</title>
        <authorList>
            <person name="Macqueen D.J."/>
            <person name="Gundappa M.K."/>
        </authorList>
    </citation>
    <scope>NUCLEOTIDE SEQUENCE [LARGE SCALE GENOMIC DNA]</scope>
</reference>
<comment type="subcellular location">
    <subcellularLocation>
        <location evidence="1">Membrane</location>
        <topology evidence="1">Multi-pass membrane protein</topology>
    </subcellularLocation>
</comment>
<dbReference type="Ensembl" id="ENSHHUT00000069256.1">
    <property type="protein sequence ID" value="ENSHHUP00000067000.1"/>
    <property type="gene ID" value="ENSHHUG00000039508.1"/>
</dbReference>
<dbReference type="GO" id="GO:0097193">
    <property type="term" value="P:intrinsic apoptotic signaling pathway"/>
    <property type="evidence" value="ECO:0007669"/>
    <property type="project" value="TreeGrafter"/>
</dbReference>
<dbReference type="Pfam" id="PF06140">
    <property type="entry name" value="Ifi-6-16"/>
    <property type="match status" value="1"/>
</dbReference>
<name>A0A4W5PZG8_9TELE</name>
<keyword evidence="6" id="KW-0732">Signal</keyword>
<keyword evidence="4" id="KW-1133">Transmembrane helix</keyword>
<feature type="signal peptide" evidence="6">
    <location>
        <begin position="1"/>
        <end position="17"/>
    </location>
</feature>
<evidence type="ECO:0000256" key="2">
    <source>
        <dbReference type="ARBA" id="ARBA00007262"/>
    </source>
</evidence>
<dbReference type="Proteomes" id="UP000314982">
    <property type="component" value="Unassembled WGS sequence"/>
</dbReference>
<keyword evidence="5" id="KW-0472">Membrane</keyword>
<evidence type="ECO:0000313" key="8">
    <source>
        <dbReference type="Proteomes" id="UP000314982"/>
    </source>
</evidence>
<evidence type="ECO:0000313" key="7">
    <source>
        <dbReference type="Ensembl" id="ENSHHUP00000067000.1"/>
    </source>
</evidence>
<keyword evidence="8" id="KW-1185">Reference proteome</keyword>
<keyword evidence="3" id="KW-0812">Transmembrane</keyword>
<sequence length="102" mass="9741">MTHVCLLLCLVSVIAMAVWTVTAAVLMAPVALGAMVFTAGGTATGSTAAGIMSSAAVANGGGVAAGSLVAALYVATAIVGSVEAAAGGAVRWVTSKFRGSLN</sequence>
<evidence type="ECO:0000256" key="4">
    <source>
        <dbReference type="ARBA" id="ARBA00022989"/>
    </source>
</evidence>
<dbReference type="GO" id="GO:0001836">
    <property type="term" value="P:release of cytochrome c from mitochondria"/>
    <property type="evidence" value="ECO:0007669"/>
    <property type="project" value="TreeGrafter"/>
</dbReference>
<evidence type="ECO:0000256" key="3">
    <source>
        <dbReference type="ARBA" id="ARBA00022692"/>
    </source>
</evidence>
<feature type="chain" id="PRO_5021270584" evidence="6">
    <location>
        <begin position="18"/>
        <end position="102"/>
    </location>
</feature>
<organism evidence="7 8">
    <name type="scientific">Hucho hucho</name>
    <name type="common">huchen</name>
    <dbReference type="NCBI Taxonomy" id="62062"/>
    <lineage>
        <taxon>Eukaryota</taxon>
        <taxon>Metazoa</taxon>
        <taxon>Chordata</taxon>
        <taxon>Craniata</taxon>
        <taxon>Vertebrata</taxon>
        <taxon>Euteleostomi</taxon>
        <taxon>Actinopterygii</taxon>
        <taxon>Neopterygii</taxon>
        <taxon>Teleostei</taxon>
        <taxon>Protacanthopterygii</taxon>
        <taxon>Salmoniformes</taxon>
        <taxon>Salmonidae</taxon>
        <taxon>Salmoninae</taxon>
        <taxon>Hucho</taxon>
    </lineage>
</organism>
<evidence type="ECO:0000256" key="6">
    <source>
        <dbReference type="SAM" id="SignalP"/>
    </source>
</evidence>
<dbReference type="InterPro" id="IPR038213">
    <property type="entry name" value="IFI6/IFI27-like_sf"/>
</dbReference>
<proteinExistence type="inferred from homology"/>
<dbReference type="PANTHER" id="PTHR16932:SF18">
    <property type="entry name" value="INTERFERON, ALPHA-INDUCIBLE PROTEIN 27-LIKE 2"/>
    <property type="match status" value="1"/>
</dbReference>
<accession>A0A4W5PZG8</accession>
<dbReference type="STRING" id="62062.ENSHHUP00000067000"/>
<dbReference type="GeneTree" id="ENSGT01120000272523"/>
<comment type="similarity">
    <text evidence="2">Belongs to the IFI6/IFI27 family.</text>
</comment>
<dbReference type="GO" id="GO:0031966">
    <property type="term" value="C:mitochondrial membrane"/>
    <property type="evidence" value="ECO:0007669"/>
    <property type="project" value="TreeGrafter"/>
</dbReference>
<protein>
    <submittedName>
        <fullName evidence="7">Uncharacterized protein</fullName>
    </submittedName>
</protein>
<evidence type="ECO:0000256" key="5">
    <source>
        <dbReference type="ARBA" id="ARBA00023136"/>
    </source>
</evidence>
<reference evidence="7" key="2">
    <citation type="submission" date="2025-08" db="UniProtKB">
        <authorList>
            <consortium name="Ensembl"/>
        </authorList>
    </citation>
    <scope>IDENTIFICATION</scope>
</reference>
<evidence type="ECO:0000256" key="1">
    <source>
        <dbReference type="ARBA" id="ARBA00004141"/>
    </source>
</evidence>
<dbReference type="InterPro" id="IPR009311">
    <property type="entry name" value="IFI6/IFI27-like"/>
</dbReference>
<dbReference type="Gene3D" id="6.10.110.10">
    <property type="match status" value="1"/>
</dbReference>
<dbReference type="AlphaFoldDB" id="A0A4W5PZG8"/>
<reference evidence="7" key="3">
    <citation type="submission" date="2025-09" db="UniProtKB">
        <authorList>
            <consortium name="Ensembl"/>
        </authorList>
    </citation>
    <scope>IDENTIFICATION</scope>
</reference>
<dbReference type="PANTHER" id="PTHR16932">
    <property type="entry name" value="INTERFERON ALPHA-INDUCIBLE PROTEIN 27"/>
    <property type="match status" value="1"/>
</dbReference>